<proteinExistence type="predicted"/>
<sequence length="112" mass="12019">MGQLMKLPNLDLQKGAAEARQRLKGPRTAGLSDPIRPLATPSVAAPPLSSFPAAITNLSARSGDGLTATWIGVAVRCCLRFSSRETVRARNAPTPPALWTAIQRHWCSECLK</sequence>
<evidence type="ECO:0000313" key="3">
    <source>
        <dbReference type="Proteomes" id="UP000616885"/>
    </source>
</evidence>
<accession>A0A8H7KED2</accession>
<name>A0A8H7KED2_BIOOC</name>
<reference evidence="2" key="1">
    <citation type="submission" date="2020-10" db="EMBL/GenBank/DDBJ databases">
        <title>High-Quality Genome Resource of Clonostachys rosea strain S41 by Oxford Nanopore Long-Read Sequencing.</title>
        <authorList>
            <person name="Wang H."/>
        </authorList>
    </citation>
    <scope>NUCLEOTIDE SEQUENCE</scope>
    <source>
        <strain evidence="2">S41</strain>
    </source>
</reference>
<dbReference type="Proteomes" id="UP000616885">
    <property type="component" value="Unassembled WGS sequence"/>
</dbReference>
<evidence type="ECO:0000256" key="1">
    <source>
        <dbReference type="SAM" id="MobiDB-lite"/>
    </source>
</evidence>
<protein>
    <submittedName>
        <fullName evidence="2">Uncharacterized protein</fullName>
    </submittedName>
</protein>
<feature type="region of interest" description="Disordered" evidence="1">
    <location>
        <begin position="16"/>
        <end position="36"/>
    </location>
</feature>
<gene>
    <name evidence="2" type="ORF">IM811_016753</name>
</gene>
<dbReference type="EMBL" id="JADCTT010000008">
    <property type="protein sequence ID" value="KAF9748958.1"/>
    <property type="molecule type" value="Genomic_DNA"/>
</dbReference>
<evidence type="ECO:0000313" key="2">
    <source>
        <dbReference type="EMBL" id="KAF9748958.1"/>
    </source>
</evidence>
<comment type="caution">
    <text evidence="2">The sequence shown here is derived from an EMBL/GenBank/DDBJ whole genome shotgun (WGS) entry which is preliminary data.</text>
</comment>
<dbReference type="AlphaFoldDB" id="A0A8H7KED2"/>
<organism evidence="2 3">
    <name type="scientific">Bionectria ochroleuca</name>
    <name type="common">Gliocladium roseum</name>
    <dbReference type="NCBI Taxonomy" id="29856"/>
    <lineage>
        <taxon>Eukaryota</taxon>
        <taxon>Fungi</taxon>
        <taxon>Dikarya</taxon>
        <taxon>Ascomycota</taxon>
        <taxon>Pezizomycotina</taxon>
        <taxon>Sordariomycetes</taxon>
        <taxon>Hypocreomycetidae</taxon>
        <taxon>Hypocreales</taxon>
        <taxon>Bionectriaceae</taxon>
        <taxon>Clonostachys</taxon>
    </lineage>
</organism>